<sequence>MKRWLAAFALLALAACSSAPKKPHAAGKPGASHHRPAGATPGIPDDCPPYTPAQEDPSTRGAYPPGGLYKPGVPARRPDHVPRVECIPEPVVPDEPRSPVGNRSPYTVLGKVYHVLDRPDGYVEQGIASYYGTKFHGRRTSNQEVYDMYAFTAAHKTLPLPSFARVTNLENGRSVVVRVNDRGPFHDGRVIDLSYAAAVKLGMVDRGTARVEVRALTPRDVDKAPRQAARAPEPATTAPATPATPMDQLVQTLPPTPAPAAAPAAPAATPAASTSATPATAATAGGGVLLQVASFSQADNARRALERLLAAGIAGARLDGVQSGGRTLWRLRVPTSGAEAAELAARISSLGFGTPQPVRE</sequence>
<comment type="similarity">
    <text evidence="4 5">Belongs to the RlpA family.</text>
</comment>
<dbReference type="GO" id="GO:0071555">
    <property type="term" value="P:cell wall organization"/>
    <property type="evidence" value="ECO:0007669"/>
    <property type="project" value="UniProtKB-KW"/>
</dbReference>
<dbReference type="Gene3D" id="3.30.70.1070">
    <property type="entry name" value="Sporulation related repeat"/>
    <property type="match status" value="1"/>
</dbReference>
<evidence type="ECO:0000256" key="7">
    <source>
        <dbReference type="SAM" id="SignalP"/>
    </source>
</evidence>
<dbReference type="PROSITE" id="PS51724">
    <property type="entry name" value="SPOR"/>
    <property type="match status" value="1"/>
</dbReference>
<evidence type="ECO:0000256" key="1">
    <source>
        <dbReference type="ARBA" id="ARBA00022729"/>
    </source>
</evidence>
<accession>A0A921NYS5</accession>
<keyword evidence="3 4" id="KW-0961">Cell wall biogenesis/degradation</keyword>
<name>A0A921NYS5_9GAMM</name>
<comment type="subcellular location">
    <subcellularLocation>
        <location evidence="4">Cell membrane</location>
        <topology evidence="4">Lipid-anchor</topology>
    </subcellularLocation>
</comment>
<evidence type="ECO:0000256" key="3">
    <source>
        <dbReference type="ARBA" id="ARBA00023316"/>
    </source>
</evidence>
<evidence type="ECO:0000256" key="5">
    <source>
        <dbReference type="RuleBase" id="RU003495"/>
    </source>
</evidence>
<dbReference type="HAMAP" id="MF_02071">
    <property type="entry name" value="RlpA"/>
    <property type="match status" value="1"/>
</dbReference>
<dbReference type="GO" id="GO:0005886">
    <property type="term" value="C:plasma membrane"/>
    <property type="evidence" value="ECO:0007669"/>
    <property type="project" value="UniProtKB-SubCell"/>
</dbReference>
<feature type="compositionally biased region" description="Basic residues" evidence="6">
    <location>
        <begin position="21"/>
        <end position="36"/>
    </location>
</feature>
<dbReference type="PROSITE" id="PS51257">
    <property type="entry name" value="PROKAR_LIPOPROTEIN"/>
    <property type="match status" value="1"/>
</dbReference>
<dbReference type="PANTHER" id="PTHR34183">
    <property type="entry name" value="ENDOLYTIC PEPTIDOGLYCAN TRANSGLYCOSYLASE RLPA"/>
    <property type="match status" value="1"/>
</dbReference>
<feature type="signal peptide" evidence="7">
    <location>
        <begin position="1"/>
        <end position="25"/>
    </location>
</feature>
<dbReference type="InterPro" id="IPR009009">
    <property type="entry name" value="RlpA-like_DPBB"/>
</dbReference>
<evidence type="ECO:0000256" key="4">
    <source>
        <dbReference type="HAMAP-Rule" id="MF_02071"/>
    </source>
</evidence>
<comment type="caution">
    <text evidence="9">The sequence shown here is derived from an EMBL/GenBank/DDBJ whole genome shotgun (WGS) entry which is preliminary data.</text>
</comment>
<evidence type="ECO:0000256" key="2">
    <source>
        <dbReference type="ARBA" id="ARBA00023239"/>
    </source>
</evidence>
<feature type="compositionally biased region" description="Low complexity" evidence="6">
    <location>
        <begin position="261"/>
        <end position="279"/>
    </location>
</feature>
<feature type="domain" description="SPOR" evidence="8">
    <location>
        <begin position="282"/>
        <end position="360"/>
    </location>
</feature>
<dbReference type="GO" id="GO:0008932">
    <property type="term" value="F:lytic endotransglycosylase activity"/>
    <property type="evidence" value="ECO:0007669"/>
    <property type="project" value="UniProtKB-UniRule"/>
</dbReference>
<dbReference type="GO" id="GO:0000270">
    <property type="term" value="P:peptidoglycan metabolic process"/>
    <property type="evidence" value="ECO:0007669"/>
    <property type="project" value="UniProtKB-UniRule"/>
</dbReference>
<dbReference type="AlphaFoldDB" id="A0A921NYS5"/>
<proteinExistence type="inferred from homology"/>
<dbReference type="InterPro" id="IPR036680">
    <property type="entry name" value="SPOR-like_sf"/>
</dbReference>
<dbReference type="OrthoDB" id="9779128at2"/>
<dbReference type="FunFam" id="2.40.40.10:FF:000003">
    <property type="entry name" value="Endolytic peptidoglycan transglycosylase RlpA"/>
    <property type="match status" value="1"/>
</dbReference>
<gene>
    <name evidence="4" type="primary">rlpA</name>
    <name evidence="9" type="ORF">CR938_11170</name>
</gene>
<dbReference type="Pfam" id="PF03330">
    <property type="entry name" value="DPBB_1"/>
    <property type="match status" value="1"/>
</dbReference>
<evidence type="ECO:0000313" key="9">
    <source>
        <dbReference type="EMBL" id="KAF1687857.1"/>
    </source>
</evidence>
<dbReference type="InterPro" id="IPR036908">
    <property type="entry name" value="RlpA-like_sf"/>
</dbReference>
<feature type="compositionally biased region" description="Low complexity" evidence="6">
    <location>
        <begin position="226"/>
        <end position="245"/>
    </location>
</feature>
<keyword evidence="4" id="KW-0449">Lipoprotein</keyword>
<dbReference type="Gene3D" id="2.40.40.10">
    <property type="entry name" value="RlpA-like domain"/>
    <property type="match status" value="1"/>
</dbReference>
<organism evidence="9 10">
    <name type="scientific">Pseudoxanthomonas taiwanensis</name>
    <dbReference type="NCBI Taxonomy" id="176598"/>
    <lineage>
        <taxon>Bacteria</taxon>
        <taxon>Pseudomonadati</taxon>
        <taxon>Pseudomonadota</taxon>
        <taxon>Gammaproteobacteria</taxon>
        <taxon>Lysobacterales</taxon>
        <taxon>Lysobacteraceae</taxon>
        <taxon>Pseudoxanthomonas</taxon>
    </lineage>
</organism>
<evidence type="ECO:0000313" key="10">
    <source>
        <dbReference type="Proteomes" id="UP000717981"/>
    </source>
</evidence>
<comment type="function">
    <text evidence="4">Lytic transglycosylase with a strong preference for naked glycan strands that lack stem peptides.</text>
</comment>
<dbReference type="EC" id="4.2.2.-" evidence="4"/>
<dbReference type="GO" id="GO:0042834">
    <property type="term" value="F:peptidoglycan binding"/>
    <property type="evidence" value="ECO:0007669"/>
    <property type="project" value="InterPro"/>
</dbReference>
<feature type="chain" id="PRO_5037426325" description="Endolytic peptidoglycan transglycosylase RlpA" evidence="7">
    <location>
        <begin position="26"/>
        <end position="360"/>
    </location>
</feature>
<dbReference type="NCBIfam" id="TIGR00413">
    <property type="entry name" value="rlpA"/>
    <property type="match status" value="1"/>
</dbReference>
<keyword evidence="4" id="KW-0472">Membrane</keyword>
<dbReference type="SUPFAM" id="SSF50685">
    <property type="entry name" value="Barwin-like endoglucanases"/>
    <property type="match status" value="1"/>
</dbReference>
<dbReference type="PANTHER" id="PTHR34183:SF1">
    <property type="entry name" value="ENDOLYTIC PEPTIDOGLYCAN TRANSGLYCOSYLASE RLPA"/>
    <property type="match status" value="1"/>
</dbReference>
<dbReference type="InterPro" id="IPR007730">
    <property type="entry name" value="SPOR-like_dom"/>
</dbReference>
<dbReference type="CDD" id="cd22268">
    <property type="entry name" value="DPBB_RlpA-like"/>
    <property type="match status" value="1"/>
</dbReference>
<dbReference type="SUPFAM" id="SSF110997">
    <property type="entry name" value="Sporulation related repeat"/>
    <property type="match status" value="1"/>
</dbReference>
<evidence type="ECO:0000256" key="6">
    <source>
        <dbReference type="SAM" id="MobiDB-lite"/>
    </source>
</evidence>
<keyword evidence="2 4" id="KW-0456">Lyase</keyword>
<feature type="region of interest" description="Disordered" evidence="6">
    <location>
        <begin position="20"/>
        <end position="76"/>
    </location>
</feature>
<keyword evidence="4" id="KW-1003">Cell membrane</keyword>
<dbReference type="EMBL" id="PDWK01000060">
    <property type="protein sequence ID" value="KAF1687857.1"/>
    <property type="molecule type" value="Genomic_DNA"/>
</dbReference>
<dbReference type="GO" id="GO:0009279">
    <property type="term" value="C:cell outer membrane"/>
    <property type="evidence" value="ECO:0007669"/>
    <property type="project" value="TreeGrafter"/>
</dbReference>
<feature type="region of interest" description="Disordered" evidence="6">
    <location>
        <begin position="217"/>
        <end position="279"/>
    </location>
</feature>
<keyword evidence="1 7" id="KW-0732">Signal</keyword>
<reference evidence="9" key="1">
    <citation type="submission" date="2017-10" db="EMBL/GenBank/DDBJ databases">
        <title>Whole genome sequencing of members of genus Pseudoxanthomonas.</title>
        <authorList>
            <person name="Kumar S."/>
            <person name="Bansal K."/>
            <person name="Kaur A."/>
            <person name="Patil P."/>
            <person name="Sharma S."/>
            <person name="Patil P.B."/>
        </authorList>
    </citation>
    <scope>NUCLEOTIDE SEQUENCE</scope>
    <source>
        <strain evidence="9">DSM 22914</strain>
    </source>
</reference>
<dbReference type="Pfam" id="PF05036">
    <property type="entry name" value="SPOR"/>
    <property type="match status" value="1"/>
</dbReference>
<keyword evidence="10" id="KW-1185">Reference proteome</keyword>
<dbReference type="InterPro" id="IPR012997">
    <property type="entry name" value="RplA"/>
</dbReference>
<evidence type="ECO:0000259" key="8">
    <source>
        <dbReference type="PROSITE" id="PS51724"/>
    </source>
</evidence>
<keyword evidence="4" id="KW-0564">Palmitate</keyword>
<dbReference type="InterPro" id="IPR034718">
    <property type="entry name" value="RlpA"/>
</dbReference>
<dbReference type="RefSeq" id="WP_162125087.1">
    <property type="nucleotide sequence ID" value="NZ_PDWK01000060.1"/>
</dbReference>
<protein>
    <recommendedName>
        <fullName evidence="4">Endolytic peptidoglycan transglycosylase RlpA</fullName>
        <ecNumber evidence="4">4.2.2.-</ecNumber>
    </recommendedName>
</protein>
<dbReference type="Proteomes" id="UP000717981">
    <property type="component" value="Unassembled WGS sequence"/>
</dbReference>